<keyword evidence="1" id="KW-1185">Reference proteome</keyword>
<dbReference type="STRING" id="6313.A0A0K0D197"/>
<sequence>MALLSDLFDDSGSYEFLYFQMRNLFQGGYLKHHSDIGYVIYSLLKSVTVIGLETAARGITENDLCKQILTWVEYGLTASSPFVREATLHGFIYLMQSITLDPLKPVVQYVTTYRRCDSRDAELISFVLPSVLLRLYAEERVLAIVLDFCSPANSGGYPGHICYSLKMMFELCERMRDSQRLSSLMTFAQQVVLRIQQRPPLSREDRAVASCLLAAVSSYECIAYRFPAYLAALTSSESFESSYEFLLHKASEECSSSC</sequence>
<organism evidence="1 2">
    <name type="scientific">Angiostrongylus cantonensis</name>
    <name type="common">Rat lungworm</name>
    <dbReference type="NCBI Taxonomy" id="6313"/>
    <lineage>
        <taxon>Eukaryota</taxon>
        <taxon>Metazoa</taxon>
        <taxon>Ecdysozoa</taxon>
        <taxon>Nematoda</taxon>
        <taxon>Chromadorea</taxon>
        <taxon>Rhabditida</taxon>
        <taxon>Rhabditina</taxon>
        <taxon>Rhabditomorpha</taxon>
        <taxon>Strongyloidea</taxon>
        <taxon>Metastrongylidae</taxon>
        <taxon>Angiostrongylus</taxon>
    </lineage>
</organism>
<protein>
    <submittedName>
        <fullName evidence="2">Huntingtin</fullName>
    </submittedName>
</protein>
<dbReference type="AlphaFoldDB" id="A0A0K0D197"/>
<proteinExistence type="predicted"/>
<accession>A0A0K0D197</accession>
<evidence type="ECO:0000313" key="1">
    <source>
        <dbReference type="Proteomes" id="UP000035642"/>
    </source>
</evidence>
<reference evidence="2" key="2">
    <citation type="submission" date="2017-02" db="UniProtKB">
        <authorList>
            <consortium name="WormBaseParasite"/>
        </authorList>
    </citation>
    <scope>IDENTIFICATION</scope>
</reference>
<dbReference type="Proteomes" id="UP000035642">
    <property type="component" value="Unassembled WGS sequence"/>
</dbReference>
<reference evidence="1" key="1">
    <citation type="submission" date="2012-09" db="EMBL/GenBank/DDBJ databases">
        <authorList>
            <person name="Martin A.A."/>
        </authorList>
    </citation>
    <scope>NUCLEOTIDE SEQUENCE</scope>
</reference>
<name>A0A0K0D197_ANGCA</name>
<dbReference type="WBParaSite" id="ACAC_0000384201-mRNA-1">
    <property type="protein sequence ID" value="ACAC_0000384201-mRNA-1"/>
    <property type="gene ID" value="ACAC_0000384201"/>
</dbReference>
<evidence type="ECO:0000313" key="2">
    <source>
        <dbReference type="WBParaSite" id="ACAC_0000384201-mRNA-1"/>
    </source>
</evidence>